<proteinExistence type="predicted"/>
<dbReference type="SMART" id="SM00448">
    <property type="entry name" value="REC"/>
    <property type="match status" value="1"/>
</dbReference>
<dbReference type="Pfam" id="PF00072">
    <property type="entry name" value="Response_reg"/>
    <property type="match status" value="1"/>
</dbReference>
<protein>
    <submittedName>
        <fullName evidence="11">Response regulator</fullName>
    </submittedName>
</protein>
<dbReference type="EMBL" id="CP091430">
    <property type="protein sequence ID" value="UVI27368.1"/>
    <property type="molecule type" value="Genomic_DNA"/>
</dbReference>
<keyword evidence="5" id="KW-0805">Transcription regulation</keyword>
<dbReference type="Gene3D" id="3.40.50.2300">
    <property type="match status" value="1"/>
</dbReference>
<feature type="domain" description="HTH araC/xylS-type" evidence="9">
    <location>
        <begin position="429"/>
        <end position="527"/>
    </location>
</feature>
<gene>
    <name evidence="11" type="ORF">L1F29_17995</name>
</gene>
<keyword evidence="3 8" id="KW-0597">Phosphoprotein</keyword>
<keyword evidence="4" id="KW-0902">Two-component regulatory system</keyword>
<evidence type="ECO:0000256" key="7">
    <source>
        <dbReference type="ARBA" id="ARBA00023163"/>
    </source>
</evidence>
<keyword evidence="6" id="KW-0238">DNA-binding</keyword>
<dbReference type="RefSeq" id="WP_258383454.1">
    <property type="nucleotide sequence ID" value="NZ_CP091430.1"/>
</dbReference>
<dbReference type="Proteomes" id="UP001057877">
    <property type="component" value="Chromosome"/>
</dbReference>
<dbReference type="InterPro" id="IPR009057">
    <property type="entry name" value="Homeodomain-like_sf"/>
</dbReference>
<sequence length="527" mass="60496">MLKVLLVDDEPGALKSMKYLVDWEQYGFQIAGEARSGKQALDLLERNDYSLLVTDIRMPGIDGLELICKLREFSQIPVIVMSGYEEFGYVKECMKRGVKDYLLKPVGEEDLSRLLTTVKSEFASQQLLDMQLYLGIPAMRDQLLKKWVRGVVKEEEAAEQFELLKIKVMTGDSYCCLFVEMEFLETGDSFWTDAEIQIKRFAVRNVMEDVIAGSGYMFEESFERYGVLLHPQGSGEDDDSSEEAMRICERIRDCVAKYAKVAVTIGLGEVVCSPREIVRSCYTADQMLDRKFLVGSEAIITPNGLEATDGWSALEEIQHVQYVVEAVKELDRERVSRQLAGRMHDYAKQHTPKSIVKSMVLELVVNLFRLVRELGIPYESIFNLNLNDYGTIMEAKKMEKLFEFAENKCMQTIEQLERSMPPQPANTVQLVKRIVESEYGTNISLRSIASQVYMNAAYLGQLFKAEEGISFNDHLLRVRMERAKELLLATELKAYEVAQAVGYRELDWFYKRFKEYTGMSTSEFRNR</sequence>
<evidence type="ECO:0000256" key="4">
    <source>
        <dbReference type="ARBA" id="ARBA00023012"/>
    </source>
</evidence>
<dbReference type="PANTHER" id="PTHR42713:SF3">
    <property type="entry name" value="TRANSCRIPTIONAL REGULATORY PROTEIN HPTR"/>
    <property type="match status" value="1"/>
</dbReference>
<dbReference type="SUPFAM" id="SSF52172">
    <property type="entry name" value="CheY-like"/>
    <property type="match status" value="1"/>
</dbReference>
<dbReference type="InterPro" id="IPR001789">
    <property type="entry name" value="Sig_transdc_resp-reg_receiver"/>
</dbReference>
<accession>A0ABY5S1P4</accession>
<keyword evidence="7" id="KW-0804">Transcription</keyword>
<dbReference type="PANTHER" id="PTHR42713">
    <property type="entry name" value="HISTIDINE KINASE-RELATED"/>
    <property type="match status" value="1"/>
</dbReference>
<organism evidence="11 12">
    <name type="scientific">Paenibacillus spongiae</name>
    <dbReference type="NCBI Taxonomy" id="2909671"/>
    <lineage>
        <taxon>Bacteria</taxon>
        <taxon>Bacillati</taxon>
        <taxon>Bacillota</taxon>
        <taxon>Bacilli</taxon>
        <taxon>Bacillales</taxon>
        <taxon>Paenibacillaceae</taxon>
        <taxon>Paenibacillus</taxon>
    </lineage>
</organism>
<keyword evidence="2" id="KW-0963">Cytoplasm</keyword>
<evidence type="ECO:0000259" key="10">
    <source>
        <dbReference type="PROSITE" id="PS50110"/>
    </source>
</evidence>
<dbReference type="InterPro" id="IPR018060">
    <property type="entry name" value="HTH_AraC"/>
</dbReference>
<dbReference type="SUPFAM" id="SSF46689">
    <property type="entry name" value="Homeodomain-like"/>
    <property type="match status" value="1"/>
</dbReference>
<keyword evidence="12" id="KW-1185">Reference proteome</keyword>
<feature type="domain" description="Response regulatory" evidence="10">
    <location>
        <begin position="3"/>
        <end position="119"/>
    </location>
</feature>
<name>A0ABY5S1P4_9BACL</name>
<feature type="modified residue" description="4-aspartylphosphate" evidence="8">
    <location>
        <position position="55"/>
    </location>
</feature>
<dbReference type="InterPro" id="IPR051552">
    <property type="entry name" value="HptR"/>
</dbReference>
<dbReference type="Pfam" id="PF12833">
    <property type="entry name" value="HTH_18"/>
    <property type="match status" value="1"/>
</dbReference>
<comment type="subcellular location">
    <subcellularLocation>
        <location evidence="1">Cytoplasm</location>
    </subcellularLocation>
</comment>
<dbReference type="SMART" id="SM00342">
    <property type="entry name" value="HTH_ARAC"/>
    <property type="match status" value="1"/>
</dbReference>
<evidence type="ECO:0000256" key="5">
    <source>
        <dbReference type="ARBA" id="ARBA00023015"/>
    </source>
</evidence>
<evidence type="ECO:0000259" key="9">
    <source>
        <dbReference type="PROSITE" id="PS01124"/>
    </source>
</evidence>
<evidence type="ECO:0000313" key="11">
    <source>
        <dbReference type="EMBL" id="UVI27368.1"/>
    </source>
</evidence>
<dbReference type="PROSITE" id="PS01124">
    <property type="entry name" value="HTH_ARAC_FAMILY_2"/>
    <property type="match status" value="1"/>
</dbReference>
<reference evidence="11" key="1">
    <citation type="submission" date="2022-01" db="EMBL/GenBank/DDBJ databases">
        <title>Paenibacillus spongiae sp. nov., isolated from marine sponge.</title>
        <authorList>
            <person name="Li Z."/>
            <person name="Zhang M."/>
        </authorList>
    </citation>
    <scope>NUCLEOTIDE SEQUENCE</scope>
    <source>
        <strain evidence="11">PHS-Z3</strain>
    </source>
</reference>
<evidence type="ECO:0000256" key="3">
    <source>
        <dbReference type="ARBA" id="ARBA00022553"/>
    </source>
</evidence>
<dbReference type="PROSITE" id="PS50110">
    <property type="entry name" value="RESPONSE_REGULATORY"/>
    <property type="match status" value="1"/>
</dbReference>
<evidence type="ECO:0000256" key="1">
    <source>
        <dbReference type="ARBA" id="ARBA00004496"/>
    </source>
</evidence>
<dbReference type="Gene3D" id="1.10.10.60">
    <property type="entry name" value="Homeodomain-like"/>
    <property type="match status" value="2"/>
</dbReference>
<evidence type="ECO:0000256" key="2">
    <source>
        <dbReference type="ARBA" id="ARBA00022490"/>
    </source>
</evidence>
<evidence type="ECO:0000313" key="12">
    <source>
        <dbReference type="Proteomes" id="UP001057877"/>
    </source>
</evidence>
<dbReference type="CDD" id="cd17536">
    <property type="entry name" value="REC_YesN-like"/>
    <property type="match status" value="1"/>
</dbReference>
<evidence type="ECO:0000256" key="6">
    <source>
        <dbReference type="ARBA" id="ARBA00023125"/>
    </source>
</evidence>
<dbReference type="InterPro" id="IPR011006">
    <property type="entry name" value="CheY-like_superfamily"/>
</dbReference>
<evidence type="ECO:0000256" key="8">
    <source>
        <dbReference type="PROSITE-ProRule" id="PRU00169"/>
    </source>
</evidence>